<dbReference type="InterPro" id="IPR051026">
    <property type="entry name" value="PI/PC_transfer"/>
</dbReference>
<dbReference type="CDD" id="cd00170">
    <property type="entry name" value="SEC14"/>
    <property type="match status" value="1"/>
</dbReference>
<dbReference type="SUPFAM" id="SSF46938">
    <property type="entry name" value="CRAL/TRIO N-terminal domain"/>
    <property type="match status" value="1"/>
</dbReference>
<dbReference type="InterPro" id="IPR001251">
    <property type="entry name" value="CRAL-TRIO_dom"/>
</dbReference>
<dbReference type="PANTHER" id="PTHR45657">
    <property type="entry name" value="CRAL-TRIO DOMAIN-CONTAINING PROTEIN YKL091C-RELATED"/>
    <property type="match status" value="1"/>
</dbReference>
<dbReference type="PANTHER" id="PTHR45657:SF20">
    <property type="entry name" value="CRAL_TRIO DOMAIN PROTEIN (AFU_ORTHOLOGUE AFUA_5G00680)"/>
    <property type="match status" value="1"/>
</dbReference>
<dbReference type="Pfam" id="PF00650">
    <property type="entry name" value="CRAL_TRIO"/>
    <property type="match status" value="1"/>
</dbReference>
<reference evidence="2" key="1">
    <citation type="journal article" date="2020" name="Stud. Mycol.">
        <title>101 Dothideomycetes genomes: a test case for predicting lifestyles and emergence of pathogens.</title>
        <authorList>
            <person name="Haridas S."/>
            <person name="Albert R."/>
            <person name="Binder M."/>
            <person name="Bloem J."/>
            <person name="Labutti K."/>
            <person name="Salamov A."/>
            <person name="Andreopoulos B."/>
            <person name="Baker S."/>
            <person name="Barry K."/>
            <person name="Bills G."/>
            <person name="Bluhm B."/>
            <person name="Cannon C."/>
            <person name="Castanera R."/>
            <person name="Culley D."/>
            <person name="Daum C."/>
            <person name="Ezra D."/>
            <person name="Gonzalez J."/>
            <person name="Henrissat B."/>
            <person name="Kuo A."/>
            <person name="Liang C."/>
            <person name="Lipzen A."/>
            <person name="Lutzoni F."/>
            <person name="Magnuson J."/>
            <person name="Mondo S."/>
            <person name="Nolan M."/>
            <person name="Ohm R."/>
            <person name="Pangilinan J."/>
            <person name="Park H.-J."/>
            <person name="Ramirez L."/>
            <person name="Alfaro M."/>
            <person name="Sun H."/>
            <person name="Tritt A."/>
            <person name="Yoshinaga Y."/>
            <person name="Zwiers L.-H."/>
            <person name="Turgeon B."/>
            <person name="Goodwin S."/>
            <person name="Spatafora J."/>
            <person name="Crous P."/>
            <person name="Grigoriev I."/>
        </authorList>
    </citation>
    <scope>NUCLEOTIDE SEQUENCE</scope>
    <source>
        <strain evidence="2">CBS 107.79</strain>
    </source>
</reference>
<dbReference type="Proteomes" id="UP000800036">
    <property type="component" value="Unassembled WGS sequence"/>
</dbReference>
<dbReference type="InterPro" id="IPR036273">
    <property type="entry name" value="CRAL/TRIO_N_dom_sf"/>
</dbReference>
<proteinExistence type="predicted"/>
<sequence>MEPSPSTSSAFEEFVELCEKEGLLQRPNGLAPEDTIDGINDTTTLKRFFVARNSDPAAALQQFKQSFEARKQVHDISTYENIDADIYERTRKIYPHWTGRRSKRGLPICVYTVSALDQATLTEYDKTGEMPHVDSTSLTTEPNQAQRAFAFHDTLMRFILPLCSAMRDRPSPETPISAAIIVVDVAAFGLKQAWNVRSYAQNISRILATSYPEVLDTVYVANAPFYFSKLWSIVKVFIDPRTTEKLVILTQAETLPVLSEVIEVESIPVQCGGTFEYEPGMRPSLDEGMQRQLQWIAEPGESLPPGPLKWIVDEEGRRTAVVTGSANGERVRLPFARLEEKKDSRVATPLP</sequence>
<accession>A0A6A5UV33</accession>
<keyword evidence="3" id="KW-1185">Reference proteome</keyword>
<evidence type="ECO:0000259" key="1">
    <source>
        <dbReference type="PROSITE" id="PS50191"/>
    </source>
</evidence>
<evidence type="ECO:0000313" key="2">
    <source>
        <dbReference type="EMBL" id="KAF1967622.1"/>
    </source>
</evidence>
<gene>
    <name evidence="2" type="ORF">BU23DRAFT_592564</name>
</gene>
<dbReference type="SMART" id="SM00516">
    <property type="entry name" value="SEC14"/>
    <property type="match status" value="1"/>
</dbReference>
<dbReference type="AlphaFoldDB" id="A0A6A5UV33"/>
<dbReference type="SUPFAM" id="SSF52087">
    <property type="entry name" value="CRAL/TRIO domain"/>
    <property type="match status" value="1"/>
</dbReference>
<protein>
    <submittedName>
        <fullName evidence="2">CRAL/TRIO domain-containing protein</fullName>
    </submittedName>
</protein>
<dbReference type="Gene3D" id="1.10.8.20">
    <property type="entry name" value="N-terminal domain of phosphatidylinositol transfer protein sec14p"/>
    <property type="match status" value="1"/>
</dbReference>
<name>A0A6A5UV33_9PLEO</name>
<dbReference type="Gene3D" id="3.40.525.10">
    <property type="entry name" value="CRAL-TRIO lipid binding domain"/>
    <property type="match status" value="1"/>
</dbReference>
<evidence type="ECO:0000313" key="3">
    <source>
        <dbReference type="Proteomes" id="UP000800036"/>
    </source>
</evidence>
<dbReference type="OrthoDB" id="30289at2759"/>
<feature type="domain" description="CRAL-TRIO" evidence="1">
    <location>
        <begin position="97"/>
        <end position="279"/>
    </location>
</feature>
<dbReference type="PROSITE" id="PS50191">
    <property type="entry name" value="CRAL_TRIO"/>
    <property type="match status" value="1"/>
</dbReference>
<dbReference type="EMBL" id="ML976730">
    <property type="protein sequence ID" value="KAF1967622.1"/>
    <property type="molecule type" value="Genomic_DNA"/>
</dbReference>
<dbReference type="InterPro" id="IPR036865">
    <property type="entry name" value="CRAL-TRIO_dom_sf"/>
</dbReference>
<organism evidence="2 3">
    <name type="scientific">Bimuria novae-zelandiae CBS 107.79</name>
    <dbReference type="NCBI Taxonomy" id="1447943"/>
    <lineage>
        <taxon>Eukaryota</taxon>
        <taxon>Fungi</taxon>
        <taxon>Dikarya</taxon>
        <taxon>Ascomycota</taxon>
        <taxon>Pezizomycotina</taxon>
        <taxon>Dothideomycetes</taxon>
        <taxon>Pleosporomycetidae</taxon>
        <taxon>Pleosporales</taxon>
        <taxon>Massarineae</taxon>
        <taxon>Didymosphaeriaceae</taxon>
        <taxon>Bimuria</taxon>
    </lineage>
</organism>